<comment type="caution">
    <text evidence="2">The sequence shown here is derived from an EMBL/GenBank/DDBJ whole genome shotgun (WGS) entry which is preliminary data.</text>
</comment>
<keyword evidence="1" id="KW-0472">Membrane</keyword>
<feature type="transmembrane region" description="Helical" evidence="1">
    <location>
        <begin position="6"/>
        <end position="26"/>
    </location>
</feature>
<gene>
    <name evidence="2" type="ORF">SDC9_59594</name>
</gene>
<name>A0A644XBT6_9ZZZZ</name>
<evidence type="ECO:0000256" key="1">
    <source>
        <dbReference type="SAM" id="Phobius"/>
    </source>
</evidence>
<reference evidence="2" key="1">
    <citation type="submission" date="2019-08" db="EMBL/GenBank/DDBJ databases">
        <authorList>
            <person name="Kucharzyk K."/>
            <person name="Murdoch R.W."/>
            <person name="Higgins S."/>
            <person name="Loffler F."/>
        </authorList>
    </citation>
    <scope>NUCLEOTIDE SEQUENCE</scope>
</reference>
<proteinExistence type="predicted"/>
<accession>A0A644XBT6</accession>
<protein>
    <submittedName>
        <fullName evidence="2">Uncharacterized protein</fullName>
    </submittedName>
</protein>
<dbReference type="AlphaFoldDB" id="A0A644XBT6"/>
<keyword evidence="1" id="KW-0812">Transmembrane</keyword>
<sequence length="76" mass="8598">MEGGTFPFGNSSFFPAFMFFPLFFLFPEEKHLLPAPLCARILPFGRILIEIYRNKGAKSWPEYVNAAEGALRQGTP</sequence>
<keyword evidence="1" id="KW-1133">Transmembrane helix</keyword>
<organism evidence="2">
    <name type="scientific">bioreactor metagenome</name>
    <dbReference type="NCBI Taxonomy" id="1076179"/>
    <lineage>
        <taxon>unclassified sequences</taxon>
        <taxon>metagenomes</taxon>
        <taxon>ecological metagenomes</taxon>
    </lineage>
</organism>
<evidence type="ECO:0000313" key="2">
    <source>
        <dbReference type="EMBL" id="MPM13238.1"/>
    </source>
</evidence>
<dbReference type="EMBL" id="VSSQ01002088">
    <property type="protein sequence ID" value="MPM13238.1"/>
    <property type="molecule type" value="Genomic_DNA"/>
</dbReference>